<dbReference type="SMART" id="SM00128">
    <property type="entry name" value="IPPc"/>
    <property type="match status" value="1"/>
</dbReference>
<accession>A0AAV9PEE6</accession>
<feature type="region of interest" description="Disordered" evidence="1">
    <location>
        <begin position="182"/>
        <end position="206"/>
    </location>
</feature>
<proteinExistence type="predicted"/>
<feature type="compositionally biased region" description="Basic and acidic residues" evidence="1">
    <location>
        <begin position="182"/>
        <end position="192"/>
    </location>
</feature>
<name>A0AAV9PEE6_9PEZI</name>
<evidence type="ECO:0000259" key="2">
    <source>
        <dbReference type="SMART" id="SM00128"/>
    </source>
</evidence>
<evidence type="ECO:0000256" key="1">
    <source>
        <dbReference type="SAM" id="MobiDB-lite"/>
    </source>
</evidence>
<dbReference type="AlphaFoldDB" id="A0AAV9PEE6"/>
<dbReference type="PANTHER" id="PTHR11200:SF286">
    <property type="entry name" value="5-PHOSPHATASE, PUTATIVE (AFU_ORTHOLOGUE AFUA_5G07600)-RELATED"/>
    <property type="match status" value="1"/>
</dbReference>
<protein>
    <recommendedName>
        <fullName evidence="2">Inositol polyphosphate-related phosphatase domain-containing protein</fullName>
    </recommendedName>
</protein>
<dbReference type="EMBL" id="JAVRRT010000007">
    <property type="protein sequence ID" value="KAK5170570.1"/>
    <property type="molecule type" value="Genomic_DNA"/>
</dbReference>
<dbReference type="GeneID" id="89926502"/>
<organism evidence="3 4">
    <name type="scientific">Saxophila tyrrhenica</name>
    <dbReference type="NCBI Taxonomy" id="1690608"/>
    <lineage>
        <taxon>Eukaryota</taxon>
        <taxon>Fungi</taxon>
        <taxon>Dikarya</taxon>
        <taxon>Ascomycota</taxon>
        <taxon>Pezizomycotina</taxon>
        <taxon>Dothideomycetes</taxon>
        <taxon>Dothideomycetidae</taxon>
        <taxon>Mycosphaerellales</taxon>
        <taxon>Extremaceae</taxon>
        <taxon>Saxophila</taxon>
    </lineage>
</organism>
<dbReference type="InterPro" id="IPR036691">
    <property type="entry name" value="Endo/exonu/phosph_ase_sf"/>
</dbReference>
<dbReference type="InterPro" id="IPR000300">
    <property type="entry name" value="IPPc"/>
</dbReference>
<dbReference type="PANTHER" id="PTHR11200">
    <property type="entry name" value="INOSITOL 5-PHOSPHATASE"/>
    <property type="match status" value="1"/>
</dbReference>
<dbReference type="GO" id="GO:0004439">
    <property type="term" value="F:phosphatidylinositol-4,5-bisphosphate 5-phosphatase activity"/>
    <property type="evidence" value="ECO:0007669"/>
    <property type="project" value="TreeGrafter"/>
</dbReference>
<dbReference type="Pfam" id="PF22669">
    <property type="entry name" value="Exo_endo_phos2"/>
    <property type="match status" value="1"/>
</dbReference>
<reference evidence="3 4" key="1">
    <citation type="submission" date="2023-08" db="EMBL/GenBank/DDBJ databases">
        <title>Black Yeasts Isolated from many extreme environments.</title>
        <authorList>
            <person name="Coleine C."/>
            <person name="Stajich J.E."/>
            <person name="Selbmann L."/>
        </authorList>
    </citation>
    <scope>NUCLEOTIDE SEQUENCE [LARGE SCALE GENOMIC DNA]</scope>
    <source>
        <strain evidence="3 4">CCFEE 5935</strain>
    </source>
</reference>
<dbReference type="GO" id="GO:0046856">
    <property type="term" value="P:phosphatidylinositol dephosphorylation"/>
    <property type="evidence" value="ECO:0007669"/>
    <property type="project" value="InterPro"/>
</dbReference>
<evidence type="ECO:0000313" key="4">
    <source>
        <dbReference type="Proteomes" id="UP001337655"/>
    </source>
</evidence>
<evidence type="ECO:0000313" key="3">
    <source>
        <dbReference type="EMBL" id="KAK5170570.1"/>
    </source>
</evidence>
<feature type="domain" description="Inositol polyphosphate-related phosphatase" evidence="2">
    <location>
        <begin position="2"/>
        <end position="366"/>
    </location>
</feature>
<comment type="caution">
    <text evidence="3">The sequence shown here is derived from an EMBL/GenBank/DDBJ whole genome shotgun (WGS) entry which is preliminary data.</text>
</comment>
<keyword evidence="4" id="KW-1185">Reference proteome</keyword>
<dbReference type="Proteomes" id="UP001337655">
    <property type="component" value="Unassembled WGS sequence"/>
</dbReference>
<dbReference type="RefSeq" id="XP_064659768.1">
    <property type="nucleotide sequence ID" value="XM_064802407.1"/>
</dbReference>
<dbReference type="InterPro" id="IPR046985">
    <property type="entry name" value="IP5"/>
</dbReference>
<dbReference type="SUPFAM" id="SSF56219">
    <property type="entry name" value="DNase I-like"/>
    <property type="match status" value="1"/>
</dbReference>
<gene>
    <name evidence="3" type="ORF">LTR77_005158</name>
</gene>
<dbReference type="Gene3D" id="3.60.10.10">
    <property type="entry name" value="Endonuclease/exonuclease/phosphatase"/>
    <property type="match status" value="1"/>
</dbReference>
<sequence length="432" mass="47103">MSALTCHYTTFNCARTPINIDHFASALFNDLKTNLPPDLVVLSLQEIAPLGYSFIGGSLLTPYLSRFTTAVNAAATNRFEHEGGYERVVETNAGMTALLIFARAETARRVRWVETAGVGVGVLDMGNKGAAAARIGLEGDGEEDVVLTFAAVHLAPHEWGWEQRNRDWRSICEGLVFERDEQARGREGKQGDAPESEPLLESREDDMRSVQGSLFSPVSYVFFGGDLNYRTSDTAPDPEGHKKWPQLAISRSDTQDYSALFARDQLTREKKAGKTLHNMAEAEINFPPTYKYSSAAQKAAAEDTASDSSGVGQTWAKHRVPSWCDRILYLAAASLQIFSYDAGPLQPTSDHRPVSLSFTIPTGPLGSTEADVKSPFSVRQDWKEARAAAQRYELIVGVAAYLALTWEGEALLAGSVVGIIGGYLALRAMLGT</sequence>